<sequence>MSATHSVRPVVCPFGVRHASRVYAERSDHEMQLMEGCLIASAKTPSQGWIFDPQLSAWEHEHAEQAREGLDSEKKFSGKQICPLRVDVSFLINIWRVEITQDKTMSIAGVPLYAGQQHWYECIEV</sequence>
<reference evidence="1 2" key="2">
    <citation type="submission" date="2018-11" db="EMBL/GenBank/DDBJ databases">
        <authorList>
            <consortium name="Pathogen Informatics"/>
        </authorList>
    </citation>
    <scope>NUCLEOTIDE SEQUENCE [LARGE SCALE GENOMIC DNA]</scope>
    <source>
        <strain evidence="1 2">Egypt</strain>
    </source>
</reference>
<name>A0A183B3L6_9TREM</name>
<dbReference type="EMBL" id="UZAN01055987">
    <property type="protein sequence ID" value="VDP91074.1"/>
    <property type="molecule type" value="Genomic_DNA"/>
</dbReference>
<dbReference type="AlphaFoldDB" id="A0A183B3L6"/>
<organism evidence="3">
    <name type="scientific">Echinostoma caproni</name>
    <dbReference type="NCBI Taxonomy" id="27848"/>
    <lineage>
        <taxon>Eukaryota</taxon>
        <taxon>Metazoa</taxon>
        <taxon>Spiralia</taxon>
        <taxon>Lophotrochozoa</taxon>
        <taxon>Platyhelminthes</taxon>
        <taxon>Trematoda</taxon>
        <taxon>Digenea</taxon>
        <taxon>Plagiorchiida</taxon>
        <taxon>Echinostomata</taxon>
        <taxon>Echinostomatoidea</taxon>
        <taxon>Echinostomatidae</taxon>
        <taxon>Echinostoma</taxon>
    </lineage>
</organism>
<gene>
    <name evidence="1" type="ORF">ECPE_LOCUS13802</name>
</gene>
<protein>
    <submittedName>
        <fullName evidence="3">Integron gene cassette protein</fullName>
    </submittedName>
</protein>
<dbReference type="Proteomes" id="UP000272942">
    <property type="component" value="Unassembled WGS sequence"/>
</dbReference>
<accession>A0A183B3L6</accession>
<evidence type="ECO:0000313" key="3">
    <source>
        <dbReference type="WBParaSite" id="ECPE_0001384101-mRNA-1"/>
    </source>
</evidence>
<evidence type="ECO:0000313" key="2">
    <source>
        <dbReference type="Proteomes" id="UP000272942"/>
    </source>
</evidence>
<evidence type="ECO:0000313" key="1">
    <source>
        <dbReference type="EMBL" id="VDP91074.1"/>
    </source>
</evidence>
<reference evidence="3" key="1">
    <citation type="submission" date="2016-06" db="UniProtKB">
        <authorList>
            <consortium name="WormBaseParasite"/>
        </authorList>
    </citation>
    <scope>IDENTIFICATION</scope>
</reference>
<keyword evidence="2" id="KW-1185">Reference proteome</keyword>
<proteinExistence type="predicted"/>
<dbReference type="OrthoDB" id="69646at2759"/>
<dbReference type="WBParaSite" id="ECPE_0001384101-mRNA-1">
    <property type="protein sequence ID" value="ECPE_0001384101-mRNA-1"/>
    <property type="gene ID" value="ECPE_0001384101"/>
</dbReference>